<dbReference type="STRING" id="762845.BCR26_09115"/>
<name>A0A1E5L0I4_9ENTE</name>
<proteinExistence type="predicted"/>
<sequence>MNKTKRIMRWALERKLVLTLLVVLVLQLIQPVVVCADTVTTQSESVKHNDEQPTQETGTSATEESTPEGAENKEQETTVPPALTDNWLAYQQKIVGEEQPQRGEKEWRNFLTLNGYDWVEGELRSRTDSSYRDNLSSLVGVLDTMTSYADPFLRAETVFVDTSYGSSTIGWRQSNGNSELGWYAKRDSGGKLLWCIQPGVPLNWGANAGYAVVNNNQAAYIKSSLVAYWGWETQQSIVNAFYTERLIQEVVTGITTSGIYDYAGKASQAGYDAFKKNTMAKVNQFYVLPSFANQTVELIPGETKTLTDTNGSLSYYKMTTNSANVTVQQTGNTVKLTASPNSKDLGYIQFQYHIDPSYIGASLVYTAPWLQNVLRARAGDPKQTILNIKVKKNADVVVEHRDKYDNRLLQTKTESKAIGSTYSYTPTNPLTIGSETYVPTSLTPVTGVVQTGGNKVVLYYDLQRTLTVSHVDKITNQLIVDKEKVTKRRGEAYRFTPRTDLKKGNTPYRPLTTDPVTGTIGATNLEITFYYELPYATVGLERLEIDTAKADKGLPFRLQVTQEWLYDPTLLGDEELPVRVTLTDRDTKTVVYEQDYALQDLPKTIKGTIPTDFLVKEQRHNYEARIQVGNEEDILVTALQLDTDGYTSSEKELVVAAEEGQVQYKNVVRTARTYGKDMELYYETLNLDVPKLAPQKTGYGFSYTLKPTYTNDLGQTATVGFSLNAPESLLDSFLEYEKKEGKVSVPLEKEGRSYVLPNVWVEKTTGNLFSNAQVETHDPRIKQEVKNGGRKFYVPIWQDLGVYPVEVETTEPIGVHEISVLIEDRLSIEAYMFGTYASSTIQQDEIVLVPIDSKQPFHYQRPNNFTEADLAWFAESK</sequence>
<keyword evidence="3" id="KW-1185">Reference proteome</keyword>
<organism evidence="2 3">
    <name type="scientific">Enterococcus rivorum</name>
    <dbReference type="NCBI Taxonomy" id="762845"/>
    <lineage>
        <taxon>Bacteria</taxon>
        <taxon>Bacillati</taxon>
        <taxon>Bacillota</taxon>
        <taxon>Bacilli</taxon>
        <taxon>Lactobacillales</taxon>
        <taxon>Enterococcaceae</taxon>
        <taxon>Enterococcus</taxon>
    </lineage>
</organism>
<evidence type="ECO:0000256" key="1">
    <source>
        <dbReference type="SAM" id="MobiDB-lite"/>
    </source>
</evidence>
<feature type="region of interest" description="Disordered" evidence="1">
    <location>
        <begin position="41"/>
        <end position="81"/>
    </location>
</feature>
<protein>
    <submittedName>
        <fullName evidence="2">Uncharacterized protein</fullName>
    </submittedName>
</protein>
<feature type="compositionally biased region" description="Polar residues" evidence="1">
    <location>
        <begin position="52"/>
        <end position="64"/>
    </location>
</feature>
<comment type="caution">
    <text evidence="2">The sequence shown here is derived from an EMBL/GenBank/DDBJ whole genome shotgun (WGS) entry which is preliminary data.</text>
</comment>
<reference evidence="2 3" key="1">
    <citation type="submission" date="2016-09" db="EMBL/GenBank/DDBJ databases">
        <authorList>
            <person name="Capua I."/>
            <person name="De Benedictis P."/>
            <person name="Joannis T."/>
            <person name="Lombin L.H."/>
            <person name="Cattoli G."/>
        </authorList>
    </citation>
    <scope>NUCLEOTIDE SEQUENCE [LARGE SCALE GENOMIC DNA]</scope>
    <source>
        <strain evidence="2 3">LMG 25899</strain>
    </source>
</reference>
<dbReference type="AlphaFoldDB" id="A0A1E5L0I4"/>
<evidence type="ECO:0000313" key="3">
    <source>
        <dbReference type="Proteomes" id="UP000095256"/>
    </source>
</evidence>
<dbReference type="Proteomes" id="UP000095256">
    <property type="component" value="Unassembled WGS sequence"/>
</dbReference>
<gene>
    <name evidence="2" type="ORF">BCR26_09115</name>
</gene>
<dbReference type="EMBL" id="MIEK01000005">
    <property type="protein sequence ID" value="OEH83626.1"/>
    <property type="molecule type" value="Genomic_DNA"/>
</dbReference>
<dbReference type="OrthoDB" id="2216808at2"/>
<accession>A0A1E5L0I4</accession>
<evidence type="ECO:0000313" key="2">
    <source>
        <dbReference type="EMBL" id="OEH83626.1"/>
    </source>
</evidence>
<dbReference type="RefSeq" id="WP_069697499.1">
    <property type="nucleotide sequence ID" value="NZ_JAGGMA010000012.1"/>
</dbReference>